<feature type="region of interest" description="Disordered" evidence="1">
    <location>
        <begin position="342"/>
        <end position="374"/>
    </location>
</feature>
<dbReference type="RefSeq" id="XP_016625584.1">
    <property type="nucleotide sequence ID" value="XM_016758335.1"/>
</dbReference>
<evidence type="ECO:0000259" key="2">
    <source>
        <dbReference type="PROSITE" id="PS00036"/>
    </source>
</evidence>
<evidence type="ECO:0000313" key="4">
    <source>
        <dbReference type="Proteomes" id="UP000053789"/>
    </source>
</evidence>
<proteinExistence type="predicted"/>
<feature type="compositionally biased region" description="Polar residues" evidence="1">
    <location>
        <begin position="253"/>
        <end position="265"/>
    </location>
</feature>
<feature type="compositionally biased region" description="Polar residues" evidence="1">
    <location>
        <begin position="1"/>
        <end position="17"/>
    </location>
</feature>
<dbReference type="GeneID" id="27693506"/>
<feature type="compositionally biased region" description="Pro residues" evidence="1">
    <location>
        <begin position="276"/>
        <end position="286"/>
    </location>
</feature>
<dbReference type="CDD" id="cd14705">
    <property type="entry name" value="bZIP_Zip1"/>
    <property type="match status" value="1"/>
</dbReference>
<dbReference type="GO" id="GO:0003700">
    <property type="term" value="F:DNA-binding transcription factor activity"/>
    <property type="evidence" value="ECO:0007669"/>
    <property type="project" value="InterPro"/>
</dbReference>
<feature type="region of interest" description="Disordered" evidence="1">
    <location>
        <begin position="221"/>
        <end position="316"/>
    </location>
</feature>
<feature type="compositionally biased region" description="Polar residues" evidence="1">
    <location>
        <begin position="29"/>
        <end position="43"/>
    </location>
</feature>
<dbReference type="PROSITE" id="PS00036">
    <property type="entry name" value="BZIP_BASIC"/>
    <property type="match status" value="1"/>
</dbReference>
<gene>
    <name evidence="3" type="ORF">Z519_00578</name>
</gene>
<feature type="compositionally biased region" description="Polar residues" evidence="1">
    <location>
        <begin position="108"/>
        <end position="120"/>
    </location>
</feature>
<dbReference type="AlphaFoldDB" id="A0A0D2I6L0"/>
<organism evidence="3 4">
    <name type="scientific">Cladophialophora bantiana (strain ATCC 10958 / CBS 173.52 / CDC B-1940 / NIH 8579)</name>
    <name type="common">Xylohypha bantiana</name>
    <dbReference type="NCBI Taxonomy" id="1442370"/>
    <lineage>
        <taxon>Eukaryota</taxon>
        <taxon>Fungi</taxon>
        <taxon>Dikarya</taxon>
        <taxon>Ascomycota</taxon>
        <taxon>Pezizomycotina</taxon>
        <taxon>Eurotiomycetes</taxon>
        <taxon>Chaetothyriomycetidae</taxon>
        <taxon>Chaetothyriales</taxon>
        <taxon>Herpotrichiellaceae</taxon>
        <taxon>Cladophialophora</taxon>
    </lineage>
</organism>
<evidence type="ECO:0000313" key="3">
    <source>
        <dbReference type="EMBL" id="KIW98915.1"/>
    </source>
</evidence>
<feature type="region of interest" description="Disordered" evidence="1">
    <location>
        <begin position="1"/>
        <end position="194"/>
    </location>
</feature>
<feature type="compositionally biased region" description="Pro residues" evidence="1">
    <location>
        <begin position="511"/>
        <end position="520"/>
    </location>
</feature>
<feature type="region of interest" description="Disordered" evidence="1">
    <location>
        <begin position="412"/>
        <end position="542"/>
    </location>
</feature>
<dbReference type="EMBL" id="KN846980">
    <property type="protein sequence ID" value="KIW98915.1"/>
    <property type="molecule type" value="Genomic_DNA"/>
</dbReference>
<dbReference type="InterPro" id="IPR004827">
    <property type="entry name" value="bZIP"/>
</dbReference>
<keyword evidence="4" id="KW-1185">Reference proteome</keyword>
<accession>A0A0D2I6L0</accession>
<name>A0A0D2I6L0_CLAB1</name>
<dbReference type="HOGENOM" id="CLU_527858_0_0_1"/>
<protein>
    <recommendedName>
        <fullName evidence="2">BZIP domain-containing protein</fullName>
    </recommendedName>
</protein>
<evidence type="ECO:0000256" key="1">
    <source>
        <dbReference type="SAM" id="MobiDB-lite"/>
    </source>
</evidence>
<dbReference type="Proteomes" id="UP000053789">
    <property type="component" value="Unassembled WGS sequence"/>
</dbReference>
<feature type="compositionally biased region" description="Basic and acidic residues" evidence="1">
    <location>
        <begin position="133"/>
        <end position="144"/>
    </location>
</feature>
<feature type="compositionally biased region" description="Pro residues" evidence="1">
    <location>
        <begin position="489"/>
        <end position="501"/>
    </location>
</feature>
<dbReference type="OrthoDB" id="2247093at2759"/>
<sequence>MSQSSSPADYPSITTPATAGGRIPLPQPSGGSAESSRPSTASAVRTEPYGGYGGNAPGRIVTDVGLGISSRRHSAESTVQTPSRAFGVHSILNPPAELEDRASPNVRPATQSAMSLSQSLLPAPAESPRSRKRTDPRSPPRELEQGSGRLGRRVLTPKSPGMRAASLGARRNPAFHSMIQPLQPPPGTGSRLYTAEPGQYQTSEIPPLPPLALATGAHLSGIVPHESGQPRSAHVSESPARGAEPVITPQAERPSTVQPSYSNIDHPSPGYRYGIPKPPPAQPPAPFRALSAGGGGLYIHETPGHHGPHEGFQQGPASYQMTLDTDQGPLNIPVELDLQQASKVADEKRKRNAGASARFRARRKEKEKEASQTIAGLQQELRDLIEERDHYLSERNYFRDLAMRYVSAAQLLPRPESPQQRRLAAAATGIPLATGALLETPTVSDESSRERAESGPSTQRRRTGDYQPSFTGRHTHSPPAPSYGTSFPSQPPPPLPPPPVPSMFATSRTLPPGPPPPPPVTRSQSYDPFRRDPFDRSWSSGR</sequence>
<feature type="domain" description="BZIP" evidence="2">
    <location>
        <begin position="348"/>
        <end position="362"/>
    </location>
</feature>
<reference evidence="3" key="1">
    <citation type="submission" date="2015-01" db="EMBL/GenBank/DDBJ databases">
        <title>The Genome Sequence of Cladophialophora bantiana CBS 173.52.</title>
        <authorList>
            <consortium name="The Broad Institute Genomics Platform"/>
            <person name="Cuomo C."/>
            <person name="de Hoog S."/>
            <person name="Gorbushina A."/>
            <person name="Stielow B."/>
            <person name="Teixiera M."/>
            <person name="Abouelleil A."/>
            <person name="Chapman S.B."/>
            <person name="Priest M."/>
            <person name="Young S.K."/>
            <person name="Wortman J."/>
            <person name="Nusbaum C."/>
            <person name="Birren B."/>
        </authorList>
    </citation>
    <scope>NUCLEOTIDE SEQUENCE [LARGE SCALE GENOMIC DNA]</scope>
    <source>
        <strain evidence="3">CBS 173.52</strain>
    </source>
</reference>
<dbReference type="VEuPathDB" id="FungiDB:Z519_00578"/>